<sequence length="847" mass="93038">MPASRHPELVAFGQELAQLRKDSGLTQAQVAADSPPDKRAGERPRTPESPAVRGSSPASRQPAASALVAGFSVKTISDKERGIGSEAPSPEFVRLYVQRCRQYRRRDVPVERFDLALWERRRELLVDRLERASPGGVSEPAAAVDPPASSSLFRPLAEWTEESFGVQRPMALPGEARGGYSPYIGRHFDRTLREQVQEAHHSAPLCVTLSGWSSSGKTRSAWRALTSALPEDVPLARPDDAPALLRLLQLPVPPGAVIFLDDAAEHLGPALLHEVVQALGELLGRPEPVLVLLTLDPATLGRLTELTDDPVQDRRIQRALSLVSRTVHEVHDELEDLAEAHGFAREDPYLRNALAASASTRRVIPMLTGGPLLLERQPRLPPHTRALITAAGDCRRLGHTGPLPAHLLKTAALAHLDERQRARQDDDWLQAALTEAERPVRGDVRALHPVNTRAAYGVEGYEVSAYLVNHWVREADFIGVTVWQALHDHVTDGEQLVRLGHEAHSRAVYGWAHRYFTRAVSLGYAEAATALAWLLEEVAGRERLRVVAGGDVAGPSGSDLAGGDDADNFMAAIDEALAQLEEIEGPFDPRLPRGGLGWAEEDFGLRAKDILERLGPNLAQLDVLGFPAEKRGQLYSRMWGELDGVHGSKAPDGGFWLLPVRSRLTALFRALAEESRSGRTALVWALENQPDADTTANLRERERHLRALLAVGDSPREVIRRLQKIAAHESRWSDVDELTARGGRYELETAAALYERYGLHATAEKLNSELASVYAHQHALIEFWWRTGRWSQAEAALRRHIVAGNRHSLDRLITLLEATGREDEARAAARSGLEPDGSTSAWVPPGG</sequence>
<accession>V9Z4B9</accession>
<name>V9Z4B9_9ACTN</name>
<reference evidence="2" key="1">
    <citation type="submission" date="2013-09" db="EMBL/GenBank/DDBJ databases">
        <title>Complete nucleotide sequence of Streptomyces linear plasmid pFRL3.</title>
        <authorList>
            <person name="Chen Z."/>
            <person name="Fang P."/>
            <person name="Qin Z."/>
        </authorList>
    </citation>
    <scope>NUCLEOTIDE SEQUENCE</scope>
    <source>
        <plasmid evidence="2">pFRL3</plasmid>
    </source>
</reference>
<dbReference type="EMBL" id="KF602048">
    <property type="protein sequence ID" value="AHE38824.1"/>
    <property type="molecule type" value="Genomic_DNA"/>
</dbReference>
<organism evidence="2">
    <name type="scientific">Streptomyces sp. FR1</name>
    <dbReference type="NCBI Taxonomy" id="349971"/>
    <lineage>
        <taxon>Bacteria</taxon>
        <taxon>Bacillati</taxon>
        <taxon>Actinomycetota</taxon>
        <taxon>Actinomycetes</taxon>
        <taxon>Kitasatosporales</taxon>
        <taxon>Streptomycetaceae</taxon>
        <taxon>Streptomyces</taxon>
    </lineage>
</organism>
<feature type="compositionally biased region" description="Low complexity" evidence="1">
    <location>
        <begin position="55"/>
        <end position="64"/>
    </location>
</feature>
<feature type="region of interest" description="Disordered" evidence="1">
    <location>
        <begin position="23"/>
        <end position="64"/>
    </location>
</feature>
<feature type="compositionally biased region" description="Basic and acidic residues" evidence="1">
    <location>
        <begin position="35"/>
        <end position="46"/>
    </location>
</feature>
<evidence type="ECO:0000256" key="1">
    <source>
        <dbReference type="SAM" id="MobiDB-lite"/>
    </source>
</evidence>
<feature type="region of interest" description="Disordered" evidence="1">
    <location>
        <begin position="826"/>
        <end position="847"/>
    </location>
</feature>
<keyword evidence="2" id="KW-0614">Plasmid</keyword>
<dbReference type="AlphaFoldDB" id="V9Z4B9"/>
<geneLocation type="plasmid" evidence="2">
    <name>pFRL3</name>
</geneLocation>
<protein>
    <submittedName>
        <fullName evidence="2">Tetratricopeptide TPR_4</fullName>
    </submittedName>
</protein>
<proteinExistence type="predicted"/>
<dbReference type="RefSeq" id="WP_024126206.1">
    <property type="nucleotide sequence ID" value="NC_023283.1"/>
</dbReference>
<evidence type="ECO:0000313" key="2">
    <source>
        <dbReference type="EMBL" id="AHE38824.1"/>
    </source>
</evidence>
<gene>
    <name evidence="2" type="ORF">pFRL3_47</name>
</gene>